<keyword evidence="5" id="KW-1185">Reference proteome</keyword>
<feature type="binding site" evidence="3">
    <location>
        <position position="33"/>
    </location>
    <ligand>
        <name>Zn(2+)</name>
        <dbReference type="ChEBI" id="CHEBI:29105"/>
    </ligand>
</feature>
<feature type="binding site" evidence="3">
    <location>
        <position position="29"/>
    </location>
    <ligand>
        <name>Zn(2+)</name>
        <dbReference type="ChEBI" id="CHEBI:29105"/>
    </ligand>
</feature>
<dbReference type="InterPro" id="IPR013088">
    <property type="entry name" value="Znf_NHR/GATA"/>
</dbReference>
<feature type="binding site" evidence="3">
    <location>
        <position position="13"/>
    </location>
    <ligand>
        <name>Zn(2+)</name>
        <dbReference type="ChEBI" id="CHEBI:29105"/>
    </ligand>
</feature>
<keyword evidence="2 3" id="KW-0862">Zinc</keyword>
<comment type="subunit">
    <text evidence="3">Interacts with GyrB.</text>
</comment>
<comment type="similarity">
    <text evidence="3">Belongs to the DNA gyrase inhibitor YacG family.</text>
</comment>
<protein>
    <recommendedName>
        <fullName evidence="3">DNA gyrase inhibitor YacG</fullName>
    </recommendedName>
</protein>
<evidence type="ECO:0000313" key="5">
    <source>
        <dbReference type="Proteomes" id="UP000288587"/>
    </source>
</evidence>
<sequence length="66" mass="7458">MDANPRIVRCPRCQGDAIFAPSNRWRPFCSERCHTGDFAAWANEEFRVPVQPSHDDPPDDAPPAVH</sequence>
<evidence type="ECO:0000313" key="4">
    <source>
        <dbReference type="EMBL" id="RVT86360.1"/>
    </source>
</evidence>
<organism evidence="4 5">
    <name type="scientific">Inhella crocodyli</name>
    <dbReference type="NCBI Taxonomy" id="2499851"/>
    <lineage>
        <taxon>Bacteria</taxon>
        <taxon>Pseudomonadati</taxon>
        <taxon>Pseudomonadota</taxon>
        <taxon>Betaproteobacteria</taxon>
        <taxon>Burkholderiales</taxon>
        <taxon>Sphaerotilaceae</taxon>
        <taxon>Inhella</taxon>
    </lineage>
</organism>
<evidence type="ECO:0000256" key="2">
    <source>
        <dbReference type="ARBA" id="ARBA00022833"/>
    </source>
</evidence>
<dbReference type="PANTHER" id="PTHR36150:SF1">
    <property type="entry name" value="DNA GYRASE INHIBITOR YACG"/>
    <property type="match status" value="1"/>
</dbReference>
<dbReference type="GO" id="GO:0008270">
    <property type="term" value="F:zinc ion binding"/>
    <property type="evidence" value="ECO:0007669"/>
    <property type="project" value="UniProtKB-UniRule"/>
</dbReference>
<dbReference type="RefSeq" id="WP_127682855.1">
    <property type="nucleotide sequence ID" value="NZ_SACM01000002.1"/>
</dbReference>
<dbReference type="SUPFAM" id="SSF57716">
    <property type="entry name" value="Glucocorticoid receptor-like (DNA-binding domain)"/>
    <property type="match status" value="1"/>
</dbReference>
<dbReference type="Pfam" id="PF03884">
    <property type="entry name" value="YacG"/>
    <property type="match status" value="1"/>
</dbReference>
<dbReference type="AlphaFoldDB" id="A0A437LLR8"/>
<name>A0A437LLR8_9BURK</name>
<dbReference type="Proteomes" id="UP000288587">
    <property type="component" value="Unassembled WGS sequence"/>
</dbReference>
<proteinExistence type="inferred from homology"/>
<reference evidence="4 5" key="1">
    <citation type="submission" date="2019-01" db="EMBL/GenBank/DDBJ databases">
        <authorList>
            <person name="Chen W.-M."/>
        </authorList>
    </citation>
    <scope>NUCLEOTIDE SEQUENCE [LARGE SCALE GENOMIC DNA]</scope>
    <source>
        <strain evidence="4 5">CCP-18</strain>
    </source>
</reference>
<keyword evidence="1 3" id="KW-0479">Metal-binding</keyword>
<dbReference type="OrthoDB" id="9809663at2"/>
<comment type="cofactor">
    <cofactor evidence="3">
        <name>Zn(2+)</name>
        <dbReference type="ChEBI" id="CHEBI:29105"/>
    </cofactor>
    <text evidence="3">Binds 1 zinc ion.</text>
</comment>
<dbReference type="GO" id="GO:0006355">
    <property type="term" value="P:regulation of DNA-templated transcription"/>
    <property type="evidence" value="ECO:0007669"/>
    <property type="project" value="InterPro"/>
</dbReference>
<dbReference type="Gene3D" id="3.30.50.10">
    <property type="entry name" value="Erythroid Transcription Factor GATA-1, subunit A"/>
    <property type="match status" value="1"/>
</dbReference>
<evidence type="ECO:0000256" key="1">
    <source>
        <dbReference type="ARBA" id="ARBA00022723"/>
    </source>
</evidence>
<feature type="binding site" evidence="3">
    <location>
        <position position="10"/>
    </location>
    <ligand>
        <name>Zn(2+)</name>
        <dbReference type="ChEBI" id="CHEBI:29105"/>
    </ligand>
</feature>
<evidence type="ECO:0000256" key="3">
    <source>
        <dbReference type="HAMAP-Rule" id="MF_00649"/>
    </source>
</evidence>
<dbReference type="PANTHER" id="PTHR36150">
    <property type="entry name" value="DNA GYRASE INHIBITOR YACG"/>
    <property type="match status" value="1"/>
</dbReference>
<dbReference type="InterPro" id="IPR005584">
    <property type="entry name" value="DNA_gyrase_inhibitor_YacG"/>
</dbReference>
<dbReference type="GO" id="GO:0008657">
    <property type="term" value="F:DNA topoisomerase type II (double strand cut, ATP-hydrolyzing) inhibitor activity"/>
    <property type="evidence" value="ECO:0007669"/>
    <property type="project" value="UniProtKB-UniRule"/>
</dbReference>
<comment type="caution">
    <text evidence="4">The sequence shown here is derived from an EMBL/GenBank/DDBJ whole genome shotgun (WGS) entry which is preliminary data.</text>
</comment>
<dbReference type="EMBL" id="SACM01000002">
    <property type="protein sequence ID" value="RVT86360.1"/>
    <property type="molecule type" value="Genomic_DNA"/>
</dbReference>
<dbReference type="HAMAP" id="MF_00649">
    <property type="entry name" value="DNA_gyrase_inhibitor_YacG"/>
    <property type="match status" value="1"/>
</dbReference>
<accession>A0A437LLR8</accession>
<comment type="function">
    <text evidence="3">Inhibits all the catalytic activities of DNA gyrase by preventing its interaction with DNA. Acts by binding directly to the C-terminal domain of GyrB, which probably disrupts DNA binding by the gyrase.</text>
</comment>
<gene>
    <name evidence="3 4" type="primary">yacG</name>
    <name evidence="4" type="ORF">EOD73_10065</name>
</gene>